<sequence length="57" mass="6833">MRVVFSIILAVAFIYLSFSAFENDIYTKWIWLAVAISSIIGAIVEWRKHYIKRYQKY</sequence>
<protein>
    <submittedName>
        <fullName evidence="2">Uncharacterized protein</fullName>
    </submittedName>
</protein>
<keyword evidence="1" id="KW-0472">Membrane</keyword>
<gene>
    <name evidence="2" type="ORF">NDM98_07580</name>
</gene>
<dbReference type="EMBL" id="JAMQJY010000001">
    <property type="protein sequence ID" value="MCM2675363.1"/>
    <property type="molecule type" value="Genomic_DNA"/>
</dbReference>
<reference evidence="2" key="1">
    <citation type="submission" date="2022-06" db="EMBL/GenBank/DDBJ databases">
        <title>Alkalicoccobacillus porphyridii sp. nov., isolated from a marine red alga, Porphyridium purpureum and reclassification of Shouchella plakortidis and Shouchella gibsonii as Alkalicoccobacillus plakortidis comb. nov. and Alkalicoccobacillus gibsonii comb. nov.</title>
        <authorList>
            <person name="Kim K.H."/>
            <person name="Lee J.K."/>
            <person name="Han D.M."/>
            <person name="Baek J.H."/>
            <person name="Jeon C.O."/>
        </authorList>
    </citation>
    <scope>NUCLEOTIDE SEQUENCE</scope>
    <source>
        <strain evidence="2">DSM 19153</strain>
    </source>
</reference>
<evidence type="ECO:0000313" key="2">
    <source>
        <dbReference type="EMBL" id="MCM2675363.1"/>
    </source>
</evidence>
<name>A0ABT0XHG7_9BACI</name>
<accession>A0ABT0XHG7</accession>
<evidence type="ECO:0000313" key="3">
    <source>
        <dbReference type="Proteomes" id="UP001203665"/>
    </source>
</evidence>
<dbReference type="Proteomes" id="UP001203665">
    <property type="component" value="Unassembled WGS sequence"/>
</dbReference>
<keyword evidence="3" id="KW-1185">Reference proteome</keyword>
<proteinExistence type="predicted"/>
<keyword evidence="1" id="KW-1133">Transmembrane helix</keyword>
<comment type="caution">
    <text evidence="2">The sequence shown here is derived from an EMBL/GenBank/DDBJ whole genome shotgun (WGS) entry which is preliminary data.</text>
</comment>
<keyword evidence="1" id="KW-0812">Transmembrane</keyword>
<feature type="transmembrane region" description="Helical" evidence="1">
    <location>
        <begin position="29"/>
        <end position="46"/>
    </location>
</feature>
<evidence type="ECO:0000256" key="1">
    <source>
        <dbReference type="SAM" id="Phobius"/>
    </source>
</evidence>
<organism evidence="2 3">
    <name type="scientific">Alkalicoccobacillus plakortidis</name>
    <dbReference type="NCBI Taxonomy" id="444060"/>
    <lineage>
        <taxon>Bacteria</taxon>
        <taxon>Bacillati</taxon>
        <taxon>Bacillota</taxon>
        <taxon>Bacilli</taxon>
        <taxon>Bacillales</taxon>
        <taxon>Bacillaceae</taxon>
        <taxon>Alkalicoccobacillus</taxon>
    </lineage>
</organism>